<dbReference type="PANTHER" id="PTHR38797:SF7">
    <property type="entry name" value="TRANSCRIPTION FACTOR DOMAIN-CONTAINING PROTEIN"/>
    <property type="match status" value="1"/>
</dbReference>
<organism evidence="1 2">
    <name type="scientific">Fusarium tricinctum</name>
    <dbReference type="NCBI Taxonomy" id="61284"/>
    <lineage>
        <taxon>Eukaryota</taxon>
        <taxon>Fungi</taxon>
        <taxon>Dikarya</taxon>
        <taxon>Ascomycota</taxon>
        <taxon>Pezizomycotina</taxon>
        <taxon>Sordariomycetes</taxon>
        <taxon>Hypocreomycetidae</taxon>
        <taxon>Hypocreales</taxon>
        <taxon>Nectriaceae</taxon>
        <taxon>Fusarium</taxon>
        <taxon>Fusarium tricinctum species complex</taxon>
    </lineage>
</organism>
<proteinExistence type="predicted"/>
<evidence type="ECO:0000313" key="1">
    <source>
        <dbReference type="EMBL" id="KAH7251461.1"/>
    </source>
</evidence>
<dbReference type="InterPro" id="IPR022085">
    <property type="entry name" value="OpdG"/>
</dbReference>
<sequence length="323" mass="35528">MEQETITLQRLQAALKASDGHIDQEAQCGNNHTLDVTLQSHIPVLTFRYVHTTIPMTLIEAEIHHLWYIVIKAAKYWDAANPKQDTLVRYLLSARARGTLTRLLVTADASGHEANGGDRQEVITCSDGGMFWSDLPLLGQDLMEEWNQRFYTADYNGENSLRSNLAAFVGRLVSVGIWKGPAACALSLFRETLETPRPLVSTADAKDSGKDTIIPIKSLLLALKQMLCHSEGVIVDLSNKSIEIAASSLSPDVSGLGELAAQSGLTSPGYNPDRWCFWIKRLKELTKCEYSDVVDSAECCLDVMRSAAESIYGPLADGMPDQK</sequence>
<dbReference type="OrthoDB" id="5403091at2759"/>
<accession>A0A8K0WDS0</accession>
<dbReference type="Pfam" id="PF12311">
    <property type="entry name" value="DUF3632"/>
    <property type="match status" value="1"/>
</dbReference>
<keyword evidence="2" id="KW-1185">Reference proteome</keyword>
<gene>
    <name evidence="1" type="ORF">BKA59DRAFT_452706</name>
</gene>
<evidence type="ECO:0000313" key="2">
    <source>
        <dbReference type="Proteomes" id="UP000813427"/>
    </source>
</evidence>
<dbReference type="PANTHER" id="PTHR38797">
    <property type="entry name" value="NUCLEAR PORE COMPLEX PROTEIN NUP85-RELATED"/>
    <property type="match status" value="1"/>
</dbReference>
<reference evidence="1" key="1">
    <citation type="journal article" date="2021" name="Nat. Commun.">
        <title>Genetic determinants of endophytism in the Arabidopsis root mycobiome.</title>
        <authorList>
            <person name="Mesny F."/>
            <person name="Miyauchi S."/>
            <person name="Thiergart T."/>
            <person name="Pickel B."/>
            <person name="Atanasova L."/>
            <person name="Karlsson M."/>
            <person name="Huettel B."/>
            <person name="Barry K.W."/>
            <person name="Haridas S."/>
            <person name="Chen C."/>
            <person name="Bauer D."/>
            <person name="Andreopoulos W."/>
            <person name="Pangilinan J."/>
            <person name="LaButti K."/>
            <person name="Riley R."/>
            <person name="Lipzen A."/>
            <person name="Clum A."/>
            <person name="Drula E."/>
            <person name="Henrissat B."/>
            <person name="Kohler A."/>
            <person name="Grigoriev I.V."/>
            <person name="Martin F.M."/>
            <person name="Hacquard S."/>
        </authorList>
    </citation>
    <scope>NUCLEOTIDE SEQUENCE</scope>
    <source>
        <strain evidence="1">MPI-SDFR-AT-0068</strain>
    </source>
</reference>
<comment type="caution">
    <text evidence="1">The sequence shown here is derived from an EMBL/GenBank/DDBJ whole genome shotgun (WGS) entry which is preliminary data.</text>
</comment>
<dbReference type="EMBL" id="JAGPXF010000003">
    <property type="protein sequence ID" value="KAH7251461.1"/>
    <property type="molecule type" value="Genomic_DNA"/>
</dbReference>
<protein>
    <submittedName>
        <fullName evidence="1">Uncharacterized protein</fullName>
    </submittedName>
</protein>
<name>A0A8K0WDS0_9HYPO</name>
<dbReference type="AlphaFoldDB" id="A0A8K0WDS0"/>
<dbReference type="InterPro" id="IPR053204">
    <property type="entry name" value="Oxopyrrolidines_Biosynth-assoc"/>
</dbReference>
<dbReference type="Proteomes" id="UP000813427">
    <property type="component" value="Unassembled WGS sequence"/>
</dbReference>